<dbReference type="PROSITE" id="PS50181">
    <property type="entry name" value="FBOX"/>
    <property type="match status" value="1"/>
</dbReference>
<evidence type="ECO:0000313" key="3">
    <source>
        <dbReference type="Proteomes" id="UP000053095"/>
    </source>
</evidence>
<accession>A0A0B8N2R3</accession>
<dbReference type="InterPro" id="IPR001810">
    <property type="entry name" value="F-box_dom"/>
</dbReference>
<organism evidence="2 3">
    <name type="scientific">Talaromyces pinophilus</name>
    <name type="common">Penicillium pinophilum</name>
    <dbReference type="NCBI Taxonomy" id="128442"/>
    <lineage>
        <taxon>Eukaryota</taxon>
        <taxon>Fungi</taxon>
        <taxon>Dikarya</taxon>
        <taxon>Ascomycota</taxon>
        <taxon>Pezizomycotina</taxon>
        <taxon>Eurotiomycetes</taxon>
        <taxon>Eurotiomycetidae</taxon>
        <taxon>Eurotiales</taxon>
        <taxon>Trichocomaceae</taxon>
        <taxon>Talaromyces</taxon>
        <taxon>Talaromyces sect. Talaromyces</taxon>
    </lineage>
</organism>
<dbReference type="Pfam" id="PF12937">
    <property type="entry name" value="F-box-like"/>
    <property type="match status" value="1"/>
</dbReference>
<evidence type="ECO:0000313" key="2">
    <source>
        <dbReference type="EMBL" id="GAM43481.1"/>
    </source>
</evidence>
<proteinExistence type="predicted"/>
<dbReference type="SMART" id="SM00256">
    <property type="entry name" value="FBOX"/>
    <property type="match status" value="1"/>
</dbReference>
<dbReference type="SUPFAM" id="SSF81383">
    <property type="entry name" value="F-box domain"/>
    <property type="match status" value="1"/>
</dbReference>
<keyword evidence="3" id="KW-1185">Reference proteome</keyword>
<name>A0A0B8N2R3_TALPI</name>
<dbReference type="Proteomes" id="UP000053095">
    <property type="component" value="Unassembled WGS sequence"/>
</dbReference>
<protein>
    <submittedName>
        <fullName evidence="2">Leucine rich repeat domain protein</fullName>
    </submittedName>
</protein>
<dbReference type="SUPFAM" id="SSF52047">
    <property type="entry name" value="RNI-like"/>
    <property type="match status" value="1"/>
</dbReference>
<gene>
    <name evidence="2" type="ORF">TCE0_050f18330</name>
</gene>
<evidence type="ECO:0000259" key="1">
    <source>
        <dbReference type="PROSITE" id="PS50181"/>
    </source>
</evidence>
<sequence>MAAKRKATLDVFPGQDVNTNTSIKRLSLGRGAWEKYHQHGQDLARKGKYEEAIQVLSEALLQKNADTVKIMDSRSAVYCKMGLHEKALSDAKHMIRAAAKDERGYLRAGKALLLAEKPEKALDVYAYGLKTLGEQHPQKEAVAKVHAKLAAKMSSQYRDPIFSLNSDCLLQIFQYLPFRQIVSLTRVSKAWRVYIKDQPILWSDISFQGPKAAPDVIRACIHNSQNRVKRLQLHNVRDPLNAAQQASRCPRLEHIDIDGNLAEHHIYNLFHMKQTLKTLILSEKIPLCRHMLWTLLGLPKLERVEVRRLEIELNSPKSEVAILPNLKFLSLGPKRKVVGHHPTYFKPFWVPRDATDIARNADSERQNGYFDRVPNLREFSLGARNEIQALTRLWVCLPDILHPKLRLLALTNLVLLGTLNLPEPLEHLHLTDCNIICSNEMPAAPPVLPHLKSLVLRNIDCLLFPISKILQNIAGSLEILEIIECTNTTPMDILANNKDGFKNLKKLHLFGVDFYSLETPTMLTMLKMMPRLKELHIPHTKVTGTLIRKILEGVGVPRVEFLNLIGCLDVSAEAIEYGRANGLRIMRC</sequence>
<dbReference type="Gene3D" id="1.25.40.10">
    <property type="entry name" value="Tetratricopeptide repeat domain"/>
    <property type="match status" value="1"/>
</dbReference>
<dbReference type="InterPro" id="IPR032675">
    <property type="entry name" value="LRR_dom_sf"/>
</dbReference>
<dbReference type="PANTHER" id="PTHR38926:SF5">
    <property type="entry name" value="F-BOX AND LEUCINE-RICH REPEAT PROTEIN 6"/>
    <property type="match status" value="1"/>
</dbReference>
<dbReference type="InterPro" id="IPR036047">
    <property type="entry name" value="F-box-like_dom_sf"/>
</dbReference>
<dbReference type="Gene3D" id="3.80.10.10">
    <property type="entry name" value="Ribonuclease Inhibitor"/>
    <property type="match status" value="1"/>
</dbReference>
<dbReference type="PANTHER" id="PTHR38926">
    <property type="entry name" value="F-BOX DOMAIN CONTAINING PROTEIN, EXPRESSED"/>
    <property type="match status" value="1"/>
</dbReference>
<dbReference type="InterPro" id="IPR011990">
    <property type="entry name" value="TPR-like_helical_dom_sf"/>
</dbReference>
<reference evidence="3" key="1">
    <citation type="journal article" date="2015" name="Genome Announc.">
        <title>Draft genome sequence of Talaromyces cellulolyticus strain Y-94, a source of lignocellulosic biomass-degrading enzymes.</title>
        <authorList>
            <person name="Fujii T."/>
            <person name="Koike H."/>
            <person name="Sawayama S."/>
            <person name="Yano S."/>
            <person name="Inoue H."/>
        </authorList>
    </citation>
    <scope>NUCLEOTIDE SEQUENCE [LARGE SCALE GENOMIC DNA]</scope>
    <source>
        <strain evidence="3">Y-94</strain>
    </source>
</reference>
<dbReference type="AlphaFoldDB" id="A0A0B8N2R3"/>
<dbReference type="EMBL" id="DF933846">
    <property type="protein sequence ID" value="GAM43481.1"/>
    <property type="molecule type" value="Genomic_DNA"/>
</dbReference>
<dbReference type="SUPFAM" id="SSF48452">
    <property type="entry name" value="TPR-like"/>
    <property type="match status" value="1"/>
</dbReference>
<feature type="domain" description="F-box" evidence="1">
    <location>
        <begin position="158"/>
        <end position="205"/>
    </location>
</feature>
<dbReference type="Gene3D" id="1.20.1280.50">
    <property type="match status" value="1"/>
</dbReference>